<dbReference type="Pfam" id="PF13359">
    <property type="entry name" value="DDE_Tnp_4"/>
    <property type="match status" value="1"/>
</dbReference>
<keyword evidence="10" id="KW-1185">Reference proteome</keyword>
<dbReference type="EMBL" id="JANEYF010003350">
    <property type="protein sequence ID" value="KAJ8937115.1"/>
    <property type="molecule type" value="Genomic_DNA"/>
</dbReference>
<evidence type="ECO:0000256" key="6">
    <source>
        <dbReference type="ARBA" id="ARBA00023242"/>
    </source>
</evidence>
<proteinExistence type="predicted"/>
<evidence type="ECO:0000256" key="3">
    <source>
        <dbReference type="ARBA" id="ARBA00022723"/>
    </source>
</evidence>
<comment type="cofactor">
    <cofactor evidence="1">
        <name>a divalent metal cation</name>
        <dbReference type="ChEBI" id="CHEBI:60240"/>
    </cofactor>
</comment>
<protein>
    <recommendedName>
        <fullName evidence="8">DDE Tnp4 domain-containing protein</fullName>
    </recommendedName>
</protein>
<dbReference type="SUPFAM" id="SSF140996">
    <property type="entry name" value="Hermes dimerisation domain"/>
    <property type="match status" value="1"/>
</dbReference>
<evidence type="ECO:0000313" key="9">
    <source>
        <dbReference type="EMBL" id="KAJ8937115.1"/>
    </source>
</evidence>
<evidence type="ECO:0000259" key="8">
    <source>
        <dbReference type="Pfam" id="PF13359"/>
    </source>
</evidence>
<dbReference type="PANTHER" id="PTHR46481">
    <property type="entry name" value="ZINC FINGER BED DOMAIN-CONTAINING PROTEIN 4"/>
    <property type="match status" value="1"/>
</dbReference>
<dbReference type="AlphaFoldDB" id="A0AAV8XEZ2"/>
<gene>
    <name evidence="9" type="ORF">NQ314_012027</name>
</gene>
<comment type="caution">
    <text evidence="9">The sequence shown here is derived from an EMBL/GenBank/DDBJ whole genome shotgun (WGS) entry which is preliminary data.</text>
</comment>
<dbReference type="InterPro" id="IPR012337">
    <property type="entry name" value="RNaseH-like_sf"/>
</dbReference>
<feature type="compositionally biased region" description="Low complexity" evidence="7">
    <location>
        <begin position="323"/>
        <end position="339"/>
    </location>
</feature>
<dbReference type="InterPro" id="IPR052035">
    <property type="entry name" value="ZnF_BED_domain_contain"/>
</dbReference>
<feature type="region of interest" description="Disordered" evidence="7">
    <location>
        <begin position="275"/>
        <end position="339"/>
    </location>
</feature>
<accession>A0AAV8XEZ2</accession>
<keyword evidence="3" id="KW-0479">Metal-binding</keyword>
<dbReference type="GO" id="GO:0008270">
    <property type="term" value="F:zinc ion binding"/>
    <property type="evidence" value="ECO:0007669"/>
    <property type="project" value="UniProtKB-KW"/>
</dbReference>
<dbReference type="GO" id="GO:0005634">
    <property type="term" value="C:nucleus"/>
    <property type="evidence" value="ECO:0007669"/>
    <property type="project" value="UniProtKB-SubCell"/>
</dbReference>
<feature type="compositionally biased region" description="Basic and acidic residues" evidence="7">
    <location>
        <begin position="288"/>
        <end position="300"/>
    </location>
</feature>
<evidence type="ECO:0000256" key="7">
    <source>
        <dbReference type="SAM" id="MobiDB-lite"/>
    </source>
</evidence>
<evidence type="ECO:0000256" key="4">
    <source>
        <dbReference type="ARBA" id="ARBA00022771"/>
    </source>
</evidence>
<comment type="subcellular location">
    <subcellularLocation>
        <location evidence="2">Nucleus</location>
    </subcellularLocation>
</comment>
<feature type="domain" description="DDE Tnp4" evidence="8">
    <location>
        <begin position="56"/>
        <end position="126"/>
    </location>
</feature>
<evidence type="ECO:0000313" key="10">
    <source>
        <dbReference type="Proteomes" id="UP001162156"/>
    </source>
</evidence>
<organism evidence="9 10">
    <name type="scientific">Rhamnusium bicolor</name>
    <dbReference type="NCBI Taxonomy" id="1586634"/>
    <lineage>
        <taxon>Eukaryota</taxon>
        <taxon>Metazoa</taxon>
        <taxon>Ecdysozoa</taxon>
        <taxon>Arthropoda</taxon>
        <taxon>Hexapoda</taxon>
        <taxon>Insecta</taxon>
        <taxon>Pterygota</taxon>
        <taxon>Neoptera</taxon>
        <taxon>Endopterygota</taxon>
        <taxon>Coleoptera</taxon>
        <taxon>Polyphaga</taxon>
        <taxon>Cucujiformia</taxon>
        <taxon>Chrysomeloidea</taxon>
        <taxon>Cerambycidae</taxon>
        <taxon>Lepturinae</taxon>
        <taxon>Rhagiini</taxon>
        <taxon>Rhamnusium</taxon>
    </lineage>
</organism>
<keyword evidence="5" id="KW-0862">Zinc</keyword>
<reference evidence="9" key="1">
    <citation type="journal article" date="2023" name="Insect Mol. Biol.">
        <title>Genome sequencing provides insights into the evolution of gene families encoding plant cell wall-degrading enzymes in longhorned beetles.</title>
        <authorList>
            <person name="Shin N.R."/>
            <person name="Okamura Y."/>
            <person name="Kirsch R."/>
            <person name="Pauchet Y."/>
        </authorList>
    </citation>
    <scope>NUCLEOTIDE SEQUENCE</scope>
    <source>
        <strain evidence="9">RBIC_L_NR</strain>
    </source>
</reference>
<keyword evidence="6" id="KW-0539">Nucleus</keyword>
<dbReference type="Proteomes" id="UP001162156">
    <property type="component" value="Unassembled WGS sequence"/>
</dbReference>
<name>A0AAV8XEZ2_9CUCU</name>
<dbReference type="PANTHER" id="PTHR46481:SF10">
    <property type="entry name" value="ZINC FINGER BED DOMAIN-CONTAINING PROTEIN 39"/>
    <property type="match status" value="1"/>
</dbReference>
<dbReference type="InterPro" id="IPR027806">
    <property type="entry name" value="HARBI1_dom"/>
</dbReference>
<dbReference type="SUPFAM" id="SSF53098">
    <property type="entry name" value="Ribonuclease H-like"/>
    <property type="match status" value="1"/>
</dbReference>
<evidence type="ECO:0000256" key="1">
    <source>
        <dbReference type="ARBA" id="ARBA00001968"/>
    </source>
</evidence>
<sequence>MEVVNKKEASMLIINEFLESDSSSDEEEFINYYYINYPKGRIPKIKNYIELVVHQYSDHQKKFLDIFTGVYGKTHDSRVYALSFVSKLIPTITNNGFYHLLGDGAYSIRKWLLTPYKDYGNLSNAKIHLLRSRFRQIQKLEFHNVENTSKFILSFCVLHNICIDFNDYINSENRDDPEPVEELLDNEPSLRARGEAKGNHLCENIYNDEVAPAAKKAKRSSHKKQKFRAAWVDLPEYKDWLRSVPENQFKAQCVLRKKEFVAELSVLKKHGISEKHKTNINARKKQKEHPIDSLNNERDTSNASTIETGESEDVSKAHMKNDPSQPQSSASASVSGLSVSNKISKPTQSTLHEYIKKPVSLQKSRSYDVQLVTMIVKEYHPISIVEDPPFEKFIKMLCPGYSLPTRKTVSNTLRPQLYLSHLEKIKTQIKCAEAVCIATDSWTSVNNESYTAITHYFDVCFEINSVLLECMHFPERHTAQNISAQLVNIIKDHVIENKFAACVTDNAANEVAAIRLCQWLHLPCFTHTVNYTSPRLQDHLLCSSICVLKMGKHKRSRDHSRSPDRRHTSRSVVQDKLDELISLLKPPKRRRLLPVSDLTGHSDIDNRQPTVHQKPIAGSLHHPGVAGSSAAADFLLELDSRRNSPVVSSDDFLYQVDQEDPIDLEPVVDANTQGESPAPSLASFQHSLTADLSISEVRTINGKKGLTWNCSNCSMIGTDMQALQQALVELKNEIAELKKTTKQNTSSTIDNNQFEEIVQEISEREK</sequence>
<evidence type="ECO:0000256" key="2">
    <source>
        <dbReference type="ARBA" id="ARBA00004123"/>
    </source>
</evidence>
<keyword evidence="4" id="KW-0863">Zinc-finger</keyword>
<evidence type="ECO:0000256" key="5">
    <source>
        <dbReference type="ARBA" id="ARBA00022833"/>
    </source>
</evidence>